<dbReference type="GO" id="GO:0007411">
    <property type="term" value="P:axon guidance"/>
    <property type="evidence" value="ECO:0007669"/>
    <property type="project" value="TreeGrafter"/>
</dbReference>
<dbReference type="InterPro" id="IPR002165">
    <property type="entry name" value="Plexin_repeat"/>
</dbReference>
<dbReference type="InterPro" id="IPR036179">
    <property type="entry name" value="Ig-like_dom_sf"/>
</dbReference>
<dbReference type="PROSITE" id="PS50835">
    <property type="entry name" value="IG_LIKE"/>
    <property type="match status" value="1"/>
</dbReference>
<feature type="domain" description="Sema" evidence="11">
    <location>
        <begin position="12"/>
        <end position="495"/>
    </location>
</feature>
<dbReference type="SMART" id="SM00630">
    <property type="entry name" value="Sema"/>
    <property type="match status" value="1"/>
</dbReference>
<feature type="compositionally biased region" description="Polar residues" evidence="7">
    <location>
        <begin position="715"/>
        <end position="727"/>
    </location>
</feature>
<dbReference type="SUPFAM" id="SSF101912">
    <property type="entry name" value="Sema domain"/>
    <property type="match status" value="1"/>
</dbReference>
<dbReference type="GO" id="GO:0043931">
    <property type="term" value="P:ossification involved in bone maturation"/>
    <property type="evidence" value="ECO:0007669"/>
    <property type="project" value="TreeGrafter"/>
</dbReference>
<dbReference type="FunFam" id="2.130.10.10:FF:001703">
    <property type="entry name" value="Semaphorin 4e"/>
    <property type="match status" value="1"/>
</dbReference>
<evidence type="ECO:0008006" key="14">
    <source>
        <dbReference type="Google" id="ProtNLM"/>
    </source>
</evidence>
<feature type="region of interest" description="Disordered" evidence="7">
    <location>
        <begin position="715"/>
        <end position="752"/>
    </location>
</feature>
<dbReference type="Ensembl" id="ENSPNAT00000004544.2">
    <property type="protein sequence ID" value="ENSPNAP00000026664.1"/>
    <property type="gene ID" value="ENSPNAG00000012017.2"/>
</dbReference>
<feature type="compositionally biased region" description="Basic and acidic residues" evidence="7">
    <location>
        <begin position="730"/>
        <end position="743"/>
    </location>
</feature>
<keyword evidence="3 8" id="KW-0472">Membrane</keyword>
<evidence type="ECO:0000256" key="5">
    <source>
        <dbReference type="ARBA" id="ARBA00023180"/>
    </source>
</evidence>
<reference evidence="12" key="2">
    <citation type="submission" date="2025-08" db="UniProtKB">
        <authorList>
            <consortium name="Ensembl"/>
        </authorList>
    </citation>
    <scope>IDENTIFICATION</scope>
</reference>
<dbReference type="AlphaFoldDB" id="A0A3B4DUL8"/>
<dbReference type="RefSeq" id="XP_017562930.1">
    <property type="nucleotide sequence ID" value="XM_017707441.2"/>
</dbReference>
<dbReference type="GO" id="GO:0045499">
    <property type="term" value="F:chemorepellent activity"/>
    <property type="evidence" value="ECO:0007669"/>
    <property type="project" value="TreeGrafter"/>
</dbReference>
<dbReference type="GeneID" id="108433097"/>
<organism evidence="12 13">
    <name type="scientific">Pygocentrus nattereri</name>
    <name type="common">Red-bellied piranha</name>
    <dbReference type="NCBI Taxonomy" id="42514"/>
    <lineage>
        <taxon>Eukaryota</taxon>
        <taxon>Metazoa</taxon>
        <taxon>Chordata</taxon>
        <taxon>Craniata</taxon>
        <taxon>Vertebrata</taxon>
        <taxon>Euteleostomi</taxon>
        <taxon>Actinopterygii</taxon>
        <taxon>Neopterygii</taxon>
        <taxon>Teleostei</taxon>
        <taxon>Ostariophysi</taxon>
        <taxon>Characiformes</taxon>
        <taxon>Characoidei</taxon>
        <taxon>Pygocentrus</taxon>
    </lineage>
</organism>
<dbReference type="Proteomes" id="UP001501920">
    <property type="component" value="Chromosome 19"/>
</dbReference>
<evidence type="ECO:0000256" key="8">
    <source>
        <dbReference type="SAM" id="Phobius"/>
    </source>
</evidence>
<dbReference type="SMART" id="SM00423">
    <property type="entry name" value="PSI"/>
    <property type="match status" value="1"/>
</dbReference>
<dbReference type="InterPro" id="IPR027231">
    <property type="entry name" value="Semaphorin"/>
</dbReference>
<evidence type="ECO:0000313" key="13">
    <source>
        <dbReference type="Proteomes" id="UP001501920"/>
    </source>
</evidence>
<dbReference type="Gene3D" id="2.130.10.10">
    <property type="entry name" value="YVTN repeat-like/Quinoprotein amine dehydrogenase"/>
    <property type="match status" value="1"/>
</dbReference>
<evidence type="ECO:0000256" key="2">
    <source>
        <dbReference type="ARBA" id="ARBA00009492"/>
    </source>
</evidence>
<keyword evidence="8" id="KW-0812">Transmembrane</keyword>
<dbReference type="Pfam" id="PF01403">
    <property type="entry name" value="Sema"/>
    <property type="match status" value="1"/>
</dbReference>
<dbReference type="Gene3D" id="2.60.40.10">
    <property type="entry name" value="Immunoglobulins"/>
    <property type="match status" value="1"/>
</dbReference>
<dbReference type="Gene3D" id="3.30.1680.10">
    <property type="entry name" value="ligand-binding face of the semaphorins, domain 2"/>
    <property type="match status" value="1"/>
</dbReference>
<evidence type="ECO:0000256" key="7">
    <source>
        <dbReference type="SAM" id="MobiDB-lite"/>
    </source>
</evidence>
<dbReference type="OrthoDB" id="9988752at2759"/>
<dbReference type="PROSITE" id="PS51004">
    <property type="entry name" value="SEMA"/>
    <property type="match status" value="1"/>
</dbReference>
<dbReference type="OMA" id="WRETIFY"/>
<keyword evidence="4" id="KW-1015">Disulfide bond</keyword>
<evidence type="ECO:0000259" key="10">
    <source>
        <dbReference type="PROSITE" id="PS50835"/>
    </source>
</evidence>
<dbReference type="GO" id="GO:0000122">
    <property type="term" value="P:negative regulation of transcription by RNA polymerase II"/>
    <property type="evidence" value="ECO:0007669"/>
    <property type="project" value="TreeGrafter"/>
</dbReference>
<reference evidence="12" key="3">
    <citation type="submission" date="2025-09" db="UniProtKB">
        <authorList>
            <consortium name="Ensembl"/>
        </authorList>
    </citation>
    <scope>IDENTIFICATION</scope>
</reference>
<evidence type="ECO:0000313" key="12">
    <source>
        <dbReference type="Ensembl" id="ENSPNAP00000026664.1"/>
    </source>
</evidence>
<feature type="chain" id="PRO_5017481002" description="Sema domain-containing protein" evidence="9">
    <location>
        <begin position="18"/>
        <end position="752"/>
    </location>
</feature>
<dbReference type="GeneTree" id="ENSGT00940000165656"/>
<feature type="transmembrane region" description="Helical" evidence="8">
    <location>
        <begin position="664"/>
        <end position="686"/>
    </location>
</feature>
<evidence type="ECO:0000256" key="6">
    <source>
        <dbReference type="PROSITE-ProRule" id="PRU00352"/>
    </source>
</evidence>
<dbReference type="CTD" id="796377"/>
<keyword evidence="5" id="KW-0325">Glycoprotein</keyword>
<dbReference type="GO" id="GO:0030215">
    <property type="term" value="F:semaphorin receptor binding"/>
    <property type="evidence" value="ECO:0007669"/>
    <property type="project" value="InterPro"/>
</dbReference>
<reference evidence="12 13" key="1">
    <citation type="submission" date="2020-10" db="EMBL/GenBank/DDBJ databases">
        <title>Pygocentrus nattereri (red-bellied piranha) genome, fPygNat1, primary haplotype.</title>
        <authorList>
            <person name="Myers G."/>
            <person name="Meyer A."/>
            <person name="Karagic N."/>
            <person name="Pippel M."/>
            <person name="Winkler S."/>
            <person name="Tracey A."/>
            <person name="Wood J."/>
            <person name="Formenti G."/>
            <person name="Howe K."/>
            <person name="Fedrigo O."/>
            <person name="Jarvis E.D."/>
        </authorList>
    </citation>
    <scope>NUCLEOTIDE SEQUENCE [LARGE SCALE GENOMIC DNA]</scope>
</reference>
<dbReference type="SUPFAM" id="SSF103575">
    <property type="entry name" value="Plexin repeat"/>
    <property type="match status" value="1"/>
</dbReference>
<dbReference type="PANTHER" id="PTHR11036:SF135">
    <property type="entry name" value="SEMAPHORIN 4D ISOFORM X1-RELATED"/>
    <property type="match status" value="1"/>
</dbReference>
<dbReference type="SUPFAM" id="SSF48726">
    <property type="entry name" value="Immunoglobulin"/>
    <property type="match status" value="1"/>
</dbReference>
<keyword evidence="8" id="KW-1133">Transmembrane helix</keyword>
<dbReference type="InterPro" id="IPR007110">
    <property type="entry name" value="Ig-like_dom"/>
</dbReference>
<dbReference type="InterPro" id="IPR015943">
    <property type="entry name" value="WD40/YVTN_repeat-like_dom_sf"/>
</dbReference>
<dbReference type="PANTHER" id="PTHR11036">
    <property type="entry name" value="SEMAPHORIN"/>
    <property type="match status" value="1"/>
</dbReference>
<comment type="caution">
    <text evidence="6">Lacks conserved residue(s) required for the propagation of feature annotation.</text>
</comment>
<keyword evidence="9" id="KW-0732">Signal</keyword>
<dbReference type="InterPro" id="IPR001627">
    <property type="entry name" value="Semap_dom"/>
</dbReference>
<evidence type="ECO:0000256" key="3">
    <source>
        <dbReference type="ARBA" id="ARBA00023136"/>
    </source>
</evidence>
<name>A0A3B4DUL8_PYGNA</name>
<evidence type="ECO:0000256" key="4">
    <source>
        <dbReference type="ARBA" id="ARBA00023157"/>
    </source>
</evidence>
<comment type="subcellular location">
    <subcellularLocation>
        <location evidence="1">Membrane</location>
    </subcellularLocation>
</comment>
<dbReference type="GO" id="GO:0005886">
    <property type="term" value="C:plasma membrane"/>
    <property type="evidence" value="ECO:0007669"/>
    <property type="project" value="TreeGrafter"/>
</dbReference>
<keyword evidence="13" id="KW-1185">Reference proteome</keyword>
<proteinExistence type="inferred from homology"/>
<dbReference type="InterPro" id="IPR016201">
    <property type="entry name" value="PSI"/>
</dbReference>
<dbReference type="STRING" id="42514.ENSPNAP00000026664"/>
<sequence length="752" mass="83556">MLPFLVLCLWSLVLLTAEQVLDSTARKTISLHGNSGHLFREEGVWNYSTMLLREDLGLLILGAREAVFALDLSNITHKKAMVKWQVTQDMQDKCSHKGKDLEIECQNYIRVLHKMADGRMYVCGTNAFSPSCDYMSYTDGRLTLENIHEDGKGKCPFDPFQRYASALVDGVLYSATSINFLGSEPVVMRSSTESIRTDFKTSWLNEPNFVGMEHVAEGQQSPEGDDDKIYLFFSETAVEYDSYSKVEVSRVARVCKNDMGGQRTLQRKWTSFVKTRLDCPVPDTSLPFLIQDVFRFCSGNWTSCVFYAVFTPQAHTSQYSAVCAYEIADIRQVFSMGKFKTPVPVETSFVKWVMYSGEVPFPRPGACINNEARDKGFSRTLDLPDRTLQFIRDRPLMDQAVQPISDVALLVRRGPAFTRIVVASATALDGSSHQVMFIGTASGSVLKVVNYDGDTVIIEEVQLFKLSEPVKILRLSNATSQLYAGSEVAAAQMPLSSCGHYSSCLDCVLARDPYCGWNLTANHCTAISSIDPDGHSDVIQSLRDGDATRCPSVESVKAVNITFHPGSTIKLLCEPGSNLARMQWHVDQRPVISSDTFQILRDGLLIINASTEASGLYTCSSVESSNSRDYVSQNAVYELRLGASQSGETSLLLPQVQKQQHTMVVLQVMVVLLSIMLVALVMWNIYKGHFGFFPQCFSQGQGAQGAQEPLQVSCENTSREGNTSNNNHNRRAEFHSAQGKDSKIQQNTDQIL</sequence>
<dbReference type="GO" id="GO:0030335">
    <property type="term" value="P:positive regulation of cell migration"/>
    <property type="evidence" value="ECO:0007669"/>
    <property type="project" value="TreeGrafter"/>
</dbReference>
<dbReference type="InterPro" id="IPR036352">
    <property type="entry name" value="Semap_dom_sf"/>
</dbReference>
<evidence type="ECO:0000256" key="9">
    <source>
        <dbReference type="SAM" id="SignalP"/>
    </source>
</evidence>
<protein>
    <recommendedName>
        <fullName evidence="14">Sema domain-containing protein</fullName>
    </recommendedName>
</protein>
<accession>A0A3B4DUL8</accession>
<feature type="signal peptide" evidence="9">
    <location>
        <begin position="1"/>
        <end position="17"/>
    </location>
</feature>
<dbReference type="Pfam" id="PF01437">
    <property type="entry name" value="PSI"/>
    <property type="match status" value="1"/>
</dbReference>
<feature type="domain" description="Ig-like" evidence="10">
    <location>
        <begin position="551"/>
        <end position="632"/>
    </location>
</feature>
<evidence type="ECO:0000259" key="11">
    <source>
        <dbReference type="PROSITE" id="PS51004"/>
    </source>
</evidence>
<dbReference type="GO" id="GO:0005615">
    <property type="term" value="C:extracellular space"/>
    <property type="evidence" value="ECO:0007669"/>
    <property type="project" value="TreeGrafter"/>
</dbReference>
<dbReference type="InterPro" id="IPR013783">
    <property type="entry name" value="Ig-like_fold"/>
</dbReference>
<dbReference type="GO" id="GO:0001755">
    <property type="term" value="P:neural crest cell migration"/>
    <property type="evidence" value="ECO:0007669"/>
    <property type="project" value="TreeGrafter"/>
</dbReference>
<dbReference type="GO" id="GO:0071526">
    <property type="term" value="P:semaphorin-plexin signaling pathway"/>
    <property type="evidence" value="ECO:0007669"/>
    <property type="project" value="TreeGrafter"/>
</dbReference>
<evidence type="ECO:0000256" key="1">
    <source>
        <dbReference type="ARBA" id="ARBA00004370"/>
    </source>
</evidence>
<comment type="similarity">
    <text evidence="2">Belongs to the semaphorin family.</text>
</comment>